<organism evidence="2">
    <name type="scientific">uncultured marine thaumarchaeote KM3_31_E07</name>
    <dbReference type="NCBI Taxonomy" id="1456118"/>
    <lineage>
        <taxon>Archaea</taxon>
        <taxon>Nitrososphaerota</taxon>
        <taxon>environmental samples</taxon>
    </lineage>
</organism>
<keyword evidence="1" id="KW-1133">Transmembrane helix</keyword>
<protein>
    <submittedName>
        <fullName evidence="2">Uncharacterized protein</fullName>
    </submittedName>
</protein>
<dbReference type="AlphaFoldDB" id="A0A075H054"/>
<name>A0A075H054_9ARCH</name>
<dbReference type="EMBL" id="KF900834">
    <property type="protein sequence ID" value="AIF08505.1"/>
    <property type="molecule type" value="Genomic_DNA"/>
</dbReference>
<feature type="transmembrane region" description="Helical" evidence="1">
    <location>
        <begin position="6"/>
        <end position="26"/>
    </location>
</feature>
<proteinExistence type="predicted"/>
<keyword evidence="1" id="KW-0812">Transmembrane</keyword>
<sequence length="115" mass="12678">MKITSVSIIVVFITIGIIITTSFLILNFSPKPDIHVEVIHGKTPETSGAIEFTRIKITNYSGKDLTSVLVDMGPEDIHDIRRIKAGESIIITPKSTEVSRILINTNEGISVIKYL</sequence>
<accession>A0A075H054</accession>
<evidence type="ECO:0000313" key="2">
    <source>
        <dbReference type="EMBL" id="AIF08505.1"/>
    </source>
</evidence>
<evidence type="ECO:0000256" key="1">
    <source>
        <dbReference type="SAM" id="Phobius"/>
    </source>
</evidence>
<reference evidence="2" key="1">
    <citation type="journal article" date="2014" name="Genome Biol. Evol.">
        <title>Pangenome evidence for extensive interdomain horizontal transfer affecting lineage core and shell genes in uncultured planktonic thaumarchaeota and euryarchaeota.</title>
        <authorList>
            <person name="Deschamps P."/>
            <person name="Zivanovic Y."/>
            <person name="Moreira D."/>
            <person name="Rodriguez-Valera F."/>
            <person name="Lopez-Garcia P."/>
        </authorList>
    </citation>
    <scope>NUCLEOTIDE SEQUENCE</scope>
</reference>
<keyword evidence="1" id="KW-0472">Membrane</keyword>